<accession>A0A833SQ11</accession>
<organism evidence="1 2">
    <name type="scientific">Phytophthora infestans</name>
    <name type="common">Potato late blight agent</name>
    <name type="synonym">Botrytis infestans</name>
    <dbReference type="NCBI Taxonomy" id="4787"/>
    <lineage>
        <taxon>Eukaryota</taxon>
        <taxon>Sar</taxon>
        <taxon>Stramenopiles</taxon>
        <taxon>Oomycota</taxon>
        <taxon>Peronosporomycetes</taxon>
        <taxon>Peronosporales</taxon>
        <taxon>Peronosporaceae</taxon>
        <taxon>Phytophthora</taxon>
    </lineage>
</organism>
<comment type="caution">
    <text evidence="1">The sequence shown here is derived from an EMBL/GenBank/DDBJ whole genome shotgun (WGS) entry which is preliminary data.</text>
</comment>
<protein>
    <submittedName>
        <fullName evidence="1">Uncharacterized protein</fullName>
    </submittedName>
</protein>
<proteinExistence type="predicted"/>
<dbReference type="AlphaFoldDB" id="A0A833SQ11"/>
<dbReference type="Proteomes" id="UP000602510">
    <property type="component" value="Unassembled WGS sequence"/>
</dbReference>
<name>A0A833SQ11_PHYIN</name>
<reference evidence="1" key="1">
    <citation type="submission" date="2020-04" db="EMBL/GenBank/DDBJ databases">
        <title>Hybrid Assembly of Korean Phytophthora infestans isolates.</title>
        <authorList>
            <person name="Prokchorchik M."/>
            <person name="Lee Y."/>
            <person name="Seo J."/>
            <person name="Cho J.-H."/>
            <person name="Park Y.-E."/>
            <person name="Jang D.-C."/>
            <person name="Im J.-S."/>
            <person name="Choi J.-G."/>
            <person name="Park H.-J."/>
            <person name="Lee G.-B."/>
            <person name="Lee Y.-G."/>
            <person name="Hong S.-Y."/>
            <person name="Cho K."/>
            <person name="Sohn K.H."/>
        </authorList>
    </citation>
    <scope>NUCLEOTIDE SEQUENCE</scope>
    <source>
        <strain evidence="1">KR_1_A1</strain>
    </source>
</reference>
<gene>
    <name evidence="1" type="ORF">GN244_ATG12597</name>
</gene>
<sequence>MYDVSVRVTKAMGALKEVKKRREVTSNVMLYVSLLEEIVEYGVMLLELEADERSEAPEDAEAKPVYTRAEDTVGSCKHYGG</sequence>
<evidence type="ECO:0000313" key="2">
    <source>
        <dbReference type="Proteomes" id="UP000602510"/>
    </source>
</evidence>
<dbReference type="EMBL" id="WSZM01000319">
    <property type="protein sequence ID" value="KAF4035383.1"/>
    <property type="molecule type" value="Genomic_DNA"/>
</dbReference>
<evidence type="ECO:0000313" key="1">
    <source>
        <dbReference type="EMBL" id="KAF4035383.1"/>
    </source>
</evidence>
<keyword evidence="2" id="KW-1185">Reference proteome</keyword>